<dbReference type="Pfam" id="PF01451">
    <property type="entry name" value="LMWPc"/>
    <property type="match status" value="1"/>
</dbReference>
<proteinExistence type="inferred from homology"/>
<gene>
    <name evidence="8" type="ORF">C8D78_3014</name>
</gene>
<feature type="active site" description="Proton donor" evidence="5">
    <location>
        <position position="133"/>
    </location>
</feature>
<evidence type="ECO:0000313" key="9">
    <source>
        <dbReference type="Proteomes" id="UP000276055"/>
    </source>
</evidence>
<dbReference type="InterPro" id="IPR023485">
    <property type="entry name" value="Ptyr_pPase"/>
</dbReference>
<dbReference type="PRINTS" id="PR00719">
    <property type="entry name" value="LMWPTPASE"/>
</dbReference>
<dbReference type="InterPro" id="IPR017867">
    <property type="entry name" value="Tyr_phospatase_low_mol_wt"/>
</dbReference>
<evidence type="ECO:0000256" key="2">
    <source>
        <dbReference type="ARBA" id="ARBA00013064"/>
    </source>
</evidence>
<comment type="caution">
    <text evidence="8">The sequence shown here is derived from an EMBL/GenBank/DDBJ whole genome shotgun (WGS) entry which is preliminary data.</text>
</comment>
<accession>A0A495EG21</accession>
<keyword evidence="4" id="KW-0904">Protein phosphatase</keyword>
<evidence type="ECO:0000259" key="7">
    <source>
        <dbReference type="SMART" id="SM00226"/>
    </source>
</evidence>
<dbReference type="InterPro" id="IPR036196">
    <property type="entry name" value="Ptyr_pPase_sf"/>
</dbReference>
<feature type="domain" description="Phosphotyrosine protein phosphatase I" evidence="7">
    <location>
        <begin position="5"/>
        <end position="159"/>
    </location>
</feature>
<reference evidence="8 9" key="1">
    <citation type="submission" date="2018-10" db="EMBL/GenBank/DDBJ databases">
        <title>Genomic Encyclopedia of Type Strains, Phase IV (KMG-IV): sequencing the most valuable type-strain genomes for metagenomic binning, comparative biology and taxonomic classification.</title>
        <authorList>
            <person name="Goeker M."/>
        </authorList>
    </citation>
    <scope>NUCLEOTIDE SEQUENCE [LARGE SCALE GENOMIC DNA]</scope>
    <source>
        <strain evidence="8 9">DSM 25586</strain>
    </source>
</reference>
<dbReference type="AlphaFoldDB" id="A0A495EG21"/>
<sequence length="191" mass="21438">MSSQYRIIAVCTGNICRSPMAELMLAEAFRAERLTGALVDSAGTTAYEAGHPIDPRAARKLTSRNISSDRHVAREWRAEWFVSRDLILALDVDHYGWLRQTAPDGESLAKIRMLRSFDPAVADKDPLEQGIEDPWYGGHTDFDTTWNLIRSSVPGIVEHVRAQLQRLDGQDHGDDQPSDQPKAQQRVRSIS</sequence>
<feature type="active site" evidence="5">
    <location>
        <position position="17"/>
    </location>
</feature>
<evidence type="ECO:0000256" key="3">
    <source>
        <dbReference type="ARBA" id="ARBA00022801"/>
    </source>
</evidence>
<feature type="region of interest" description="Disordered" evidence="6">
    <location>
        <begin position="168"/>
        <end position="191"/>
    </location>
</feature>
<feature type="compositionally biased region" description="Polar residues" evidence="6">
    <location>
        <begin position="178"/>
        <end position="191"/>
    </location>
</feature>
<keyword evidence="3" id="KW-0378">Hydrolase</keyword>
<comment type="similarity">
    <text evidence="1">Belongs to the low molecular weight phosphotyrosine protein phosphatase family.</text>
</comment>
<evidence type="ECO:0000256" key="5">
    <source>
        <dbReference type="PIRSR" id="PIRSR617867-1"/>
    </source>
</evidence>
<dbReference type="SUPFAM" id="SSF52788">
    <property type="entry name" value="Phosphotyrosine protein phosphatases I"/>
    <property type="match status" value="1"/>
</dbReference>
<dbReference type="PANTHER" id="PTHR11717:SF7">
    <property type="entry name" value="LOW MOLECULAR WEIGHT PHOSPHOTYROSINE PROTEIN PHOSPHATASE"/>
    <property type="match status" value="1"/>
</dbReference>
<name>A0A495EG21_9MICC</name>
<evidence type="ECO:0000256" key="1">
    <source>
        <dbReference type="ARBA" id="ARBA00011063"/>
    </source>
</evidence>
<dbReference type="SMART" id="SM00226">
    <property type="entry name" value="LMWPc"/>
    <property type="match status" value="1"/>
</dbReference>
<dbReference type="EC" id="3.1.3.48" evidence="2"/>
<protein>
    <recommendedName>
        <fullName evidence="2">protein-tyrosine-phosphatase</fullName>
        <ecNumber evidence="2">3.1.3.48</ecNumber>
    </recommendedName>
</protein>
<evidence type="ECO:0000313" key="8">
    <source>
        <dbReference type="EMBL" id="RKR15493.1"/>
    </source>
</evidence>
<dbReference type="Proteomes" id="UP000276055">
    <property type="component" value="Unassembled WGS sequence"/>
</dbReference>
<evidence type="ECO:0000256" key="6">
    <source>
        <dbReference type="SAM" id="MobiDB-lite"/>
    </source>
</evidence>
<evidence type="ECO:0000256" key="4">
    <source>
        <dbReference type="ARBA" id="ARBA00022912"/>
    </source>
</evidence>
<dbReference type="EMBL" id="RBIR01000007">
    <property type="protein sequence ID" value="RKR15493.1"/>
    <property type="molecule type" value="Genomic_DNA"/>
</dbReference>
<dbReference type="PANTHER" id="PTHR11717">
    <property type="entry name" value="LOW MOLECULAR WEIGHT PROTEIN TYROSINE PHOSPHATASE"/>
    <property type="match status" value="1"/>
</dbReference>
<feature type="active site" description="Nucleophile" evidence="5">
    <location>
        <position position="11"/>
    </location>
</feature>
<dbReference type="GO" id="GO:0004725">
    <property type="term" value="F:protein tyrosine phosphatase activity"/>
    <property type="evidence" value="ECO:0007669"/>
    <property type="project" value="UniProtKB-EC"/>
</dbReference>
<organism evidence="8 9">
    <name type="scientific">Arthrobacter oryzae</name>
    <dbReference type="NCBI Taxonomy" id="409290"/>
    <lineage>
        <taxon>Bacteria</taxon>
        <taxon>Bacillati</taxon>
        <taxon>Actinomycetota</taxon>
        <taxon>Actinomycetes</taxon>
        <taxon>Micrococcales</taxon>
        <taxon>Micrococcaceae</taxon>
        <taxon>Arthrobacter</taxon>
    </lineage>
</organism>
<dbReference type="InterPro" id="IPR050438">
    <property type="entry name" value="LMW_PTPase"/>
</dbReference>
<dbReference type="Gene3D" id="3.40.50.2300">
    <property type="match status" value="1"/>
</dbReference>
<dbReference type="CDD" id="cd16343">
    <property type="entry name" value="LMWPTP"/>
    <property type="match status" value="1"/>
</dbReference>